<evidence type="ECO:0000256" key="3">
    <source>
        <dbReference type="ARBA" id="ARBA00022692"/>
    </source>
</evidence>
<evidence type="ECO:0000256" key="5">
    <source>
        <dbReference type="ARBA" id="ARBA00022989"/>
    </source>
</evidence>
<dbReference type="PANTHER" id="PTHR32285">
    <property type="entry name" value="PROTEIN TRICHOME BIREFRINGENCE-LIKE 9-RELATED"/>
    <property type="match status" value="1"/>
</dbReference>
<dbReference type="Pfam" id="PF14416">
    <property type="entry name" value="PMR5N"/>
    <property type="match status" value="1"/>
</dbReference>
<dbReference type="Pfam" id="PF13839">
    <property type="entry name" value="PC-Esterase"/>
    <property type="match status" value="1"/>
</dbReference>
<feature type="domain" description="Trichome birefringence-like N-terminal" evidence="9">
    <location>
        <begin position="254"/>
        <end position="307"/>
    </location>
</feature>
<feature type="domain" description="Trichome birefringence-like C-terminal" evidence="8">
    <location>
        <begin position="308"/>
        <end position="592"/>
    </location>
</feature>
<evidence type="ECO:0000256" key="2">
    <source>
        <dbReference type="ARBA" id="ARBA00007727"/>
    </source>
</evidence>
<evidence type="ECO:0000259" key="9">
    <source>
        <dbReference type="Pfam" id="PF14416"/>
    </source>
</evidence>
<evidence type="ECO:0000256" key="6">
    <source>
        <dbReference type="ARBA" id="ARBA00023136"/>
    </source>
</evidence>
<comment type="subcellular location">
    <subcellularLocation>
        <location evidence="1">Membrane</location>
        <topology evidence="1">Single-pass membrane protein</topology>
    </subcellularLocation>
</comment>
<dbReference type="GO" id="GO:0016413">
    <property type="term" value="F:O-acetyltransferase activity"/>
    <property type="evidence" value="ECO:0007669"/>
    <property type="project" value="InterPro"/>
</dbReference>
<evidence type="ECO:0000313" key="11">
    <source>
        <dbReference type="Proteomes" id="UP000594638"/>
    </source>
</evidence>
<keyword evidence="6" id="KW-0472">Membrane</keyword>
<reference evidence="10 11" key="1">
    <citation type="submission" date="2019-12" db="EMBL/GenBank/DDBJ databases">
        <authorList>
            <person name="Alioto T."/>
            <person name="Alioto T."/>
            <person name="Gomez Garrido J."/>
        </authorList>
    </citation>
    <scope>NUCLEOTIDE SEQUENCE [LARGE SCALE GENOMIC DNA]</scope>
</reference>
<keyword evidence="5" id="KW-1133">Transmembrane helix</keyword>
<organism evidence="10 11">
    <name type="scientific">Olea europaea subsp. europaea</name>
    <dbReference type="NCBI Taxonomy" id="158383"/>
    <lineage>
        <taxon>Eukaryota</taxon>
        <taxon>Viridiplantae</taxon>
        <taxon>Streptophyta</taxon>
        <taxon>Embryophyta</taxon>
        <taxon>Tracheophyta</taxon>
        <taxon>Spermatophyta</taxon>
        <taxon>Magnoliopsida</taxon>
        <taxon>eudicotyledons</taxon>
        <taxon>Gunneridae</taxon>
        <taxon>Pentapetalae</taxon>
        <taxon>asterids</taxon>
        <taxon>lamiids</taxon>
        <taxon>Lamiales</taxon>
        <taxon>Oleaceae</taxon>
        <taxon>Oleeae</taxon>
        <taxon>Olea</taxon>
    </lineage>
</organism>
<dbReference type="Gramene" id="OE9A075056T1">
    <property type="protein sequence ID" value="OE9A075056C1"/>
    <property type="gene ID" value="OE9A075056"/>
</dbReference>
<keyword evidence="3" id="KW-0812">Transmembrane</keyword>
<keyword evidence="4" id="KW-0735">Signal-anchor</keyword>
<dbReference type="PANTHER" id="PTHR32285:SF247">
    <property type="entry name" value="PROTEIN TRICHOME BIREFRINGENCE-LIKE 19"/>
    <property type="match status" value="1"/>
</dbReference>
<dbReference type="OrthoDB" id="630188at2759"/>
<name>A0A8S0V9W9_OLEEU</name>
<sequence>MKIFPFLFFFFQYLSLSEFLSLQNPSMKLQAFELPLGKPQTRRKTPKFAPLVALTVLLTIPLYYPSIKESQRKLSDAWHSYKSLEDSVTTNIDLDPPSKENNQDCSPEVDTPRRNPIEGGAAVEPTITKRDVMDVEATLKFNEDESEAKNLPEENQITKETSKFNEDESDTKNLPGENQETNPLPPPSSAKGNMAAHREKMGRKRLDKGRKKKSRRSTPKYLTPPKISEDKSKRLSSNNNNDRSMVRSEVLDYENCDLFSGEWVPNPEGPYYTNMTCNAIQEHQNCMRFGRPDEGFLKWKWKPDGCELPIFDPDQFLELVRGKSIAFVGDSVVRNHMQSLICLLTRVVYPVDLSDATDQNKRYEYIDYNFNMSMFWSPYLVKTEKTNPNDVTRPFKLFLDEFDEQWTSKIQGFDYVIISAGHWFFRPTYFYLNRRLVGCLYCPEDNVSHLTSYFSYRQAFRTAFQAINDANNPKGVTFLRTFAPSHFEGGPWDKGGDCARTRPFKRNETVLEDYSLEMYMIQLEELRIAQKAGRRNGLKIRLFDATKPMLLRPDGHPSKYGHWPVPNVTLISDCVHWCLPGPIDSWNDFLQELMKREIQNNR</sequence>
<dbReference type="InterPro" id="IPR026057">
    <property type="entry name" value="TBL_C"/>
</dbReference>
<feature type="region of interest" description="Disordered" evidence="7">
    <location>
        <begin position="89"/>
        <end position="243"/>
    </location>
</feature>
<accession>A0A8S0V9W9</accession>
<comment type="caution">
    <text evidence="10">The sequence shown here is derived from an EMBL/GenBank/DDBJ whole genome shotgun (WGS) entry which is preliminary data.</text>
</comment>
<evidence type="ECO:0000313" key="10">
    <source>
        <dbReference type="EMBL" id="CAA3026813.1"/>
    </source>
</evidence>
<dbReference type="EMBL" id="CACTIH010009179">
    <property type="protein sequence ID" value="CAA3026813.1"/>
    <property type="molecule type" value="Genomic_DNA"/>
</dbReference>
<comment type="similarity">
    <text evidence="2">Belongs to the PC-esterase family. TBL subfamily.</text>
</comment>
<feature type="compositionally biased region" description="Basic and acidic residues" evidence="7">
    <location>
        <begin position="141"/>
        <end position="166"/>
    </location>
</feature>
<proteinExistence type="inferred from homology"/>
<evidence type="ECO:0000259" key="8">
    <source>
        <dbReference type="Pfam" id="PF13839"/>
    </source>
</evidence>
<protein>
    <submittedName>
        <fullName evidence="10">Trichome birefringence-like 19</fullName>
    </submittedName>
</protein>
<gene>
    <name evidence="10" type="ORF">OLEA9_A075056</name>
</gene>
<evidence type="ECO:0000256" key="7">
    <source>
        <dbReference type="SAM" id="MobiDB-lite"/>
    </source>
</evidence>
<evidence type="ECO:0000256" key="4">
    <source>
        <dbReference type="ARBA" id="ARBA00022968"/>
    </source>
</evidence>
<dbReference type="GO" id="GO:0005794">
    <property type="term" value="C:Golgi apparatus"/>
    <property type="evidence" value="ECO:0007669"/>
    <property type="project" value="TreeGrafter"/>
</dbReference>
<feature type="compositionally biased region" description="Basic residues" evidence="7">
    <location>
        <begin position="200"/>
        <end position="218"/>
    </location>
</feature>
<dbReference type="InterPro" id="IPR029962">
    <property type="entry name" value="TBL"/>
</dbReference>
<dbReference type="InterPro" id="IPR025846">
    <property type="entry name" value="TBL_N"/>
</dbReference>
<keyword evidence="11" id="KW-1185">Reference proteome</keyword>
<dbReference type="GO" id="GO:0016020">
    <property type="term" value="C:membrane"/>
    <property type="evidence" value="ECO:0007669"/>
    <property type="project" value="UniProtKB-SubCell"/>
</dbReference>
<dbReference type="AlphaFoldDB" id="A0A8S0V9W9"/>
<dbReference type="Proteomes" id="UP000594638">
    <property type="component" value="Unassembled WGS sequence"/>
</dbReference>
<evidence type="ECO:0000256" key="1">
    <source>
        <dbReference type="ARBA" id="ARBA00004167"/>
    </source>
</evidence>